<dbReference type="EMBL" id="CP151513">
    <property type="protein sequence ID" value="WZN65914.1"/>
    <property type="molecule type" value="Genomic_DNA"/>
</dbReference>
<dbReference type="PANTHER" id="PTHR48041">
    <property type="entry name" value="ABC TRANSPORTER G FAMILY MEMBER 28"/>
    <property type="match status" value="1"/>
</dbReference>
<dbReference type="InterPro" id="IPR027417">
    <property type="entry name" value="P-loop_NTPase"/>
</dbReference>
<organism evidence="10 11">
    <name type="scientific">Chloropicon roscoffensis</name>
    <dbReference type="NCBI Taxonomy" id="1461544"/>
    <lineage>
        <taxon>Eukaryota</taxon>
        <taxon>Viridiplantae</taxon>
        <taxon>Chlorophyta</taxon>
        <taxon>Chloropicophyceae</taxon>
        <taxon>Chloropicales</taxon>
        <taxon>Chloropicaceae</taxon>
        <taxon>Chloropicon</taxon>
    </lineage>
</organism>
<evidence type="ECO:0000256" key="4">
    <source>
        <dbReference type="ARBA" id="ARBA00022741"/>
    </source>
</evidence>
<dbReference type="GO" id="GO:0140359">
    <property type="term" value="F:ABC-type transporter activity"/>
    <property type="evidence" value="ECO:0007669"/>
    <property type="project" value="InterPro"/>
</dbReference>
<dbReference type="AlphaFoldDB" id="A0AAX4PJQ8"/>
<proteinExistence type="predicted"/>
<evidence type="ECO:0000256" key="8">
    <source>
        <dbReference type="SAM" id="Phobius"/>
    </source>
</evidence>
<reference evidence="10 11" key="1">
    <citation type="submission" date="2024-03" db="EMBL/GenBank/DDBJ databases">
        <title>Complete genome sequence of the green alga Chloropicon roscoffensis RCC1871.</title>
        <authorList>
            <person name="Lemieux C."/>
            <person name="Pombert J.-F."/>
            <person name="Otis C."/>
            <person name="Turmel M."/>
        </authorList>
    </citation>
    <scope>NUCLEOTIDE SEQUENCE [LARGE SCALE GENOMIC DNA]</scope>
    <source>
        <strain evidence="10 11">RCC1871</strain>
    </source>
</reference>
<dbReference type="Proteomes" id="UP001472866">
    <property type="component" value="Chromosome 13"/>
</dbReference>
<dbReference type="GO" id="GO:0016020">
    <property type="term" value="C:membrane"/>
    <property type="evidence" value="ECO:0007669"/>
    <property type="project" value="UniProtKB-SubCell"/>
</dbReference>
<feature type="transmembrane region" description="Helical" evidence="8">
    <location>
        <begin position="400"/>
        <end position="419"/>
    </location>
</feature>
<protein>
    <submittedName>
        <fullName evidence="10">ABC transporter</fullName>
    </submittedName>
</protein>
<feature type="domain" description="ABC transporter" evidence="9">
    <location>
        <begin position="37"/>
        <end position="278"/>
    </location>
</feature>
<dbReference type="PROSITE" id="PS50893">
    <property type="entry name" value="ABC_TRANSPORTER_2"/>
    <property type="match status" value="1"/>
</dbReference>
<dbReference type="PANTHER" id="PTHR48041:SF91">
    <property type="entry name" value="ABC TRANSPORTER G FAMILY MEMBER 28"/>
    <property type="match status" value="1"/>
</dbReference>
<feature type="transmembrane region" description="Helical" evidence="8">
    <location>
        <begin position="476"/>
        <end position="497"/>
    </location>
</feature>
<dbReference type="InterPro" id="IPR013525">
    <property type="entry name" value="ABC2_TM"/>
</dbReference>
<keyword evidence="7 8" id="KW-0472">Membrane</keyword>
<evidence type="ECO:0000256" key="6">
    <source>
        <dbReference type="ARBA" id="ARBA00022989"/>
    </source>
</evidence>
<keyword evidence="2" id="KW-0813">Transport</keyword>
<dbReference type="InterPro" id="IPR003593">
    <property type="entry name" value="AAA+_ATPase"/>
</dbReference>
<dbReference type="PROSITE" id="PS00211">
    <property type="entry name" value="ABC_TRANSPORTER_1"/>
    <property type="match status" value="1"/>
</dbReference>
<dbReference type="SMART" id="SM00382">
    <property type="entry name" value="AAA"/>
    <property type="match status" value="1"/>
</dbReference>
<dbReference type="Gene3D" id="3.40.50.300">
    <property type="entry name" value="P-loop containing nucleotide triphosphate hydrolases"/>
    <property type="match status" value="1"/>
</dbReference>
<dbReference type="Pfam" id="PF01061">
    <property type="entry name" value="ABC2_membrane"/>
    <property type="match status" value="1"/>
</dbReference>
<evidence type="ECO:0000256" key="7">
    <source>
        <dbReference type="ARBA" id="ARBA00023136"/>
    </source>
</evidence>
<dbReference type="GO" id="GO:0016887">
    <property type="term" value="F:ATP hydrolysis activity"/>
    <property type="evidence" value="ECO:0007669"/>
    <property type="project" value="InterPro"/>
</dbReference>
<dbReference type="InterPro" id="IPR003439">
    <property type="entry name" value="ABC_transporter-like_ATP-bd"/>
</dbReference>
<keyword evidence="3 8" id="KW-0812">Transmembrane</keyword>
<evidence type="ECO:0000256" key="2">
    <source>
        <dbReference type="ARBA" id="ARBA00022448"/>
    </source>
</evidence>
<dbReference type="InterPro" id="IPR050352">
    <property type="entry name" value="ABCG_transporters"/>
</dbReference>
<keyword evidence="6 8" id="KW-1133">Transmembrane helix</keyword>
<keyword evidence="5" id="KW-0067">ATP-binding</keyword>
<evidence type="ECO:0000256" key="1">
    <source>
        <dbReference type="ARBA" id="ARBA00004141"/>
    </source>
</evidence>
<feature type="transmembrane region" description="Helical" evidence="8">
    <location>
        <begin position="591"/>
        <end position="613"/>
    </location>
</feature>
<dbReference type="Pfam" id="PF00005">
    <property type="entry name" value="ABC_tran"/>
    <property type="match status" value="1"/>
</dbReference>
<dbReference type="Pfam" id="PF19055">
    <property type="entry name" value="ABC2_membrane_7"/>
    <property type="match status" value="1"/>
</dbReference>
<name>A0AAX4PJQ8_9CHLO</name>
<dbReference type="SUPFAM" id="SSF52540">
    <property type="entry name" value="P-loop containing nucleoside triphosphate hydrolases"/>
    <property type="match status" value="1"/>
</dbReference>
<comment type="subcellular location">
    <subcellularLocation>
        <location evidence="1">Membrane</location>
        <topology evidence="1">Multi-pass membrane protein</topology>
    </subcellularLocation>
</comment>
<gene>
    <name evidence="10" type="ORF">HKI87_13g74760</name>
</gene>
<keyword evidence="4" id="KW-0547">Nucleotide-binding</keyword>
<dbReference type="GO" id="GO:0005524">
    <property type="term" value="F:ATP binding"/>
    <property type="evidence" value="ECO:0007669"/>
    <property type="project" value="UniProtKB-KW"/>
</dbReference>
<feature type="transmembrane region" description="Helical" evidence="8">
    <location>
        <begin position="440"/>
        <end position="464"/>
    </location>
</feature>
<evidence type="ECO:0000256" key="5">
    <source>
        <dbReference type="ARBA" id="ARBA00022840"/>
    </source>
</evidence>
<evidence type="ECO:0000313" key="10">
    <source>
        <dbReference type="EMBL" id="WZN65914.1"/>
    </source>
</evidence>
<sequence length="632" mass="69991">MASGDENGSSRMKKSASEEALNAFVKEDSTLGTDGGLFFQNLGYQLPDKNGEGKWLVKGITGYVLLGQTLAIIGASGSGKTTTLDALALRMSTPVSGDIKINGQEMTESLFHKHCAYVMQDDFLWPALTVVENMTYAARLYLGESAELKSNVETLIKAVGLESCKDTKVGNLLLRGISGGQKKRLSLAIELLKSPAILFLDEPTSGLDSASAAAVMDLLDTIANKFHKAIVCSIHQPQSRIFLSFDQIMLLSQGSVAYFGAAKSACDYFDRNFGLECPTHCNPADHLMEITNSDFGNSEDVEKLVRAWPESKEAEKVMEAAASITGKTIKDGKGHKELGFTDQLPILLSRTFIGYLRDPTVYLPRVGLYLNMSFFFGLCYSNIGWQDPLKQSDIFNRMFLWNWITAFMSYMAMAAAPVYSLDAGTINRERMNNMYNPLSLMVAISVAHLPFVLMLAFLSITPVYWIVGLNPEPERYFAQVLVFFVHLYWVETLAFMLGVLITNFIAAIGVMASIISMFFVLNGLFLETNSITWAVRWIHYASPFKYTWESQAWLEFSGTDLGPCKPGDAICYGTRGDDALAEVNNMDDVKWGYWILVNVAFIVALRIAAYQILKMKDGKKKLRTGLLALVFG</sequence>
<evidence type="ECO:0000259" key="9">
    <source>
        <dbReference type="PROSITE" id="PS50893"/>
    </source>
</evidence>
<accession>A0AAX4PJQ8</accession>
<keyword evidence="11" id="KW-1185">Reference proteome</keyword>
<evidence type="ECO:0000256" key="3">
    <source>
        <dbReference type="ARBA" id="ARBA00022692"/>
    </source>
</evidence>
<dbReference type="CDD" id="cd03213">
    <property type="entry name" value="ABCG_EPDR"/>
    <property type="match status" value="1"/>
</dbReference>
<feature type="transmembrane region" description="Helical" evidence="8">
    <location>
        <begin position="504"/>
        <end position="526"/>
    </location>
</feature>
<dbReference type="InterPro" id="IPR043926">
    <property type="entry name" value="ABCG_dom"/>
</dbReference>
<evidence type="ECO:0000313" key="11">
    <source>
        <dbReference type="Proteomes" id="UP001472866"/>
    </source>
</evidence>
<dbReference type="InterPro" id="IPR017871">
    <property type="entry name" value="ABC_transporter-like_CS"/>
</dbReference>